<name>A0A975AUW6_9THEO</name>
<reference evidence="3" key="1">
    <citation type="submission" date="2020-08" db="EMBL/GenBank/DDBJ databases">
        <title>Genomic insights into the carbon and energy metabolism of the first obligate autotrophic acetogenic bacterium Aceticella autotrophica gen. nov., sp. nov.</title>
        <authorList>
            <person name="Toshchakov S.V."/>
            <person name="Elcheninov A.G."/>
            <person name="Kublanov I.V."/>
            <person name="Frolov E.N."/>
            <person name="Lebedinsky A.V."/>
        </authorList>
    </citation>
    <scope>NUCLEOTIDE SEQUENCE</scope>
    <source>
        <strain evidence="3">3443-3Ac</strain>
    </source>
</reference>
<organism evidence="3 4">
    <name type="scientific">Aceticella autotrophica</name>
    <dbReference type="NCBI Taxonomy" id="2755338"/>
    <lineage>
        <taxon>Bacteria</taxon>
        <taxon>Bacillati</taxon>
        <taxon>Bacillota</taxon>
        <taxon>Clostridia</taxon>
        <taxon>Thermoanaerobacterales</taxon>
        <taxon>Thermoanaerobacteraceae</taxon>
        <taxon>Aceticella</taxon>
    </lineage>
</organism>
<dbReference type="InterPro" id="IPR028098">
    <property type="entry name" value="Glyco_trans_4-like_N"/>
</dbReference>
<dbReference type="RefSeq" id="WP_284679576.1">
    <property type="nucleotide sequence ID" value="NZ_CP060096.1"/>
</dbReference>
<dbReference type="EMBL" id="CP060096">
    <property type="protein sequence ID" value="QSZ26887.1"/>
    <property type="molecule type" value="Genomic_DNA"/>
</dbReference>
<feature type="domain" description="Glycosyltransferase subfamily 4-like N-terminal" evidence="2">
    <location>
        <begin position="14"/>
        <end position="175"/>
    </location>
</feature>
<dbReference type="CDD" id="cd03814">
    <property type="entry name" value="GT4-like"/>
    <property type="match status" value="1"/>
</dbReference>
<dbReference type="PANTHER" id="PTHR45947:SF3">
    <property type="entry name" value="SULFOQUINOVOSYL TRANSFERASE SQD2"/>
    <property type="match status" value="1"/>
</dbReference>
<dbReference type="AlphaFoldDB" id="A0A975AUW6"/>
<accession>A0A975AUW6</accession>
<dbReference type="InterPro" id="IPR001296">
    <property type="entry name" value="Glyco_trans_1"/>
</dbReference>
<dbReference type="Pfam" id="PF13439">
    <property type="entry name" value="Glyco_transf_4"/>
    <property type="match status" value="1"/>
</dbReference>
<feature type="domain" description="Glycosyl transferase family 1" evidence="1">
    <location>
        <begin position="185"/>
        <end position="349"/>
    </location>
</feature>
<keyword evidence="4" id="KW-1185">Reference proteome</keyword>
<gene>
    <name evidence="3" type="ORF">ACETAC_08385</name>
</gene>
<dbReference type="Gene3D" id="3.40.50.2000">
    <property type="entry name" value="Glycogen Phosphorylase B"/>
    <property type="match status" value="2"/>
</dbReference>
<dbReference type="PANTHER" id="PTHR45947">
    <property type="entry name" value="SULFOQUINOVOSYL TRANSFERASE SQD2"/>
    <property type="match status" value="1"/>
</dbReference>
<dbReference type="InterPro" id="IPR050194">
    <property type="entry name" value="Glycosyltransferase_grp1"/>
</dbReference>
<protein>
    <submittedName>
        <fullName evidence="3">Glycosyltransferase family 1 protein</fullName>
    </submittedName>
</protein>
<evidence type="ECO:0000313" key="3">
    <source>
        <dbReference type="EMBL" id="QSZ26887.1"/>
    </source>
</evidence>
<evidence type="ECO:0000313" key="4">
    <source>
        <dbReference type="Proteomes" id="UP000671913"/>
    </source>
</evidence>
<sequence length="378" mass="43202">MRVAFFSDTYLPQINGVSKTIARLRNYLKSNGIESIVLIPETGIGNNDEEVYCFRSYRLPFYPELKLAIPTEREVNIILSKFQPDIVHLVTEFTMGYSGLRWAQKNNIPIASSYHTNFADYAAYYNYPFLSHLFWYYLIWFHNQSHINFCPSHETLEILKSKGINNLLIWGRGVDGEFFNPFKRKPEIRKYFGINVDEIALLYVGRIAPEKNIDILFDAFKIVKKIFSNIKLIIAGSGPSEAFYKSLNIPDIIFTGELDQEKLSILYASSDIFTFPSTSETYGNVVLEAMSSGLPVVAPFCGGIKENLKDGFNGISYKSNSPKDMANAIIKLINNKNLRKIFGIYARKHAETRIWNQTMSVVLKGYYNCINNTKVKLA</sequence>
<dbReference type="Pfam" id="PF00534">
    <property type="entry name" value="Glycos_transf_1"/>
    <property type="match status" value="1"/>
</dbReference>
<dbReference type="Proteomes" id="UP000671913">
    <property type="component" value="Chromosome"/>
</dbReference>
<dbReference type="GO" id="GO:0016758">
    <property type="term" value="F:hexosyltransferase activity"/>
    <property type="evidence" value="ECO:0007669"/>
    <property type="project" value="TreeGrafter"/>
</dbReference>
<proteinExistence type="predicted"/>
<dbReference type="KEGG" id="aaut:ACETAC_08385"/>
<evidence type="ECO:0000259" key="2">
    <source>
        <dbReference type="Pfam" id="PF13439"/>
    </source>
</evidence>
<dbReference type="SUPFAM" id="SSF53756">
    <property type="entry name" value="UDP-Glycosyltransferase/glycogen phosphorylase"/>
    <property type="match status" value="1"/>
</dbReference>
<evidence type="ECO:0000259" key="1">
    <source>
        <dbReference type="Pfam" id="PF00534"/>
    </source>
</evidence>